<dbReference type="AlphaFoldDB" id="A0A0N5CXJ6"/>
<accession>A0A0N5CXJ6</accession>
<evidence type="ECO:0000313" key="1">
    <source>
        <dbReference type="EMBL" id="VDN02320.1"/>
    </source>
</evidence>
<protein>
    <submittedName>
        <fullName evidence="1 3">Uncharacterized protein</fullName>
    </submittedName>
</protein>
<evidence type="ECO:0000313" key="3">
    <source>
        <dbReference type="WBParaSite" id="TCLT_0000512701-mRNA-1"/>
    </source>
</evidence>
<gene>
    <name evidence="1" type="ORF">TCLT_LOCUS5116</name>
</gene>
<reference evidence="1 2" key="2">
    <citation type="submission" date="2018-11" db="EMBL/GenBank/DDBJ databases">
        <authorList>
            <consortium name="Pathogen Informatics"/>
        </authorList>
    </citation>
    <scope>NUCLEOTIDE SEQUENCE [LARGE SCALE GENOMIC DNA]</scope>
</reference>
<proteinExistence type="predicted"/>
<dbReference type="Proteomes" id="UP000276776">
    <property type="component" value="Unassembled WGS sequence"/>
</dbReference>
<dbReference type="WBParaSite" id="TCLT_0000512701-mRNA-1">
    <property type="protein sequence ID" value="TCLT_0000512701-mRNA-1"/>
    <property type="gene ID" value="TCLT_0000512701"/>
</dbReference>
<reference evidence="3" key="1">
    <citation type="submission" date="2017-02" db="UniProtKB">
        <authorList>
            <consortium name="WormBaseParasite"/>
        </authorList>
    </citation>
    <scope>IDENTIFICATION</scope>
</reference>
<name>A0A0N5CXJ6_THECL</name>
<evidence type="ECO:0000313" key="2">
    <source>
        <dbReference type="Proteomes" id="UP000276776"/>
    </source>
</evidence>
<dbReference type="EMBL" id="UYYF01004321">
    <property type="protein sequence ID" value="VDN02320.1"/>
    <property type="molecule type" value="Genomic_DNA"/>
</dbReference>
<organism evidence="3">
    <name type="scientific">Thelazia callipaeda</name>
    <name type="common">Oriental eyeworm</name>
    <name type="synonym">Parasitic nematode</name>
    <dbReference type="NCBI Taxonomy" id="103827"/>
    <lineage>
        <taxon>Eukaryota</taxon>
        <taxon>Metazoa</taxon>
        <taxon>Ecdysozoa</taxon>
        <taxon>Nematoda</taxon>
        <taxon>Chromadorea</taxon>
        <taxon>Rhabditida</taxon>
        <taxon>Spirurina</taxon>
        <taxon>Spiruromorpha</taxon>
        <taxon>Thelazioidea</taxon>
        <taxon>Thelaziidae</taxon>
        <taxon>Thelazia</taxon>
    </lineage>
</organism>
<sequence length="217" mass="24612">MSPLSTQQSVFMYRKIRAQLQPFCTVTDCNRSCLCVHRQRQQMSSASGSSTDFELKASSSRLRRGNHLLIREIETESMINSNNNTPVCSTSASTTKRVKTLEEIIELARRKASRDYGEEVSLHRQHIVGAREKLPVEEPAVQSLELVGDNEWFSSDWAHLQELLESDEERISPSSEAPMFIDIDEDAQINTPLHLVPFITSCQSNHLIRTVGIGKFY</sequence>
<keyword evidence="2" id="KW-1185">Reference proteome</keyword>
<dbReference type="OrthoDB" id="5816471at2759"/>